<dbReference type="InterPro" id="IPR017937">
    <property type="entry name" value="Thioredoxin_CS"/>
</dbReference>
<dbReference type="InterPro" id="IPR013766">
    <property type="entry name" value="Thioredoxin_domain"/>
</dbReference>
<proteinExistence type="inferred from homology"/>
<keyword evidence="10" id="KW-1185">Reference proteome</keyword>
<dbReference type="InterPro" id="IPR013740">
    <property type="entry name" value="Redoxin"/>
</dbReference>
<evidence type="ECO:0000256" key="3">
    <source>
        <dbReference type="ARBA" id="ARBA00022748"/>
    </source>
</evidence>
<dbReference type="GO" id="GO:0015036">
    <property type="term" value="F:disulfide oxidoreductase activity"/>
    <property type="evidence" value="ECO:0007669"/>
    <property type="project" value="InterPro"/>
</dbReference>
<dbReference type="InterPro" id="IPR036249">
    <property type="entry name" value="Thioredoxin-like_sf"/>
</dbReference>
<evidence type="ECO:0000256" key="2">
    <source>
        <dbReference type="ARBA" id="ARBA00007758"/>
    </source>
</evidence>
<gene>
    <name evidence="9" type="ORF">BJF91_00985</name>
    <name evidence="8" type="ORF">GGQ71_003435</name>
</gene>
<dbReference type="Pfam" id="PF08534">
    <property type="entry name" value="Redoxin"/>
    <property type="match status" value="1"/>
</dbReference>
<reference evidence="8 11" key="2">
    <citation type="submission" date="2020-08" db="EMBL/GenBank/DDBJ databases">
        <title>Genomic Encyclopedia of Type Strains, Phase IV (KMG-IV): sequencing the most valuable type-strain genomes for metagenomic binning, comparative biology and taxonomic classification.</title>
        <authorList>
            <person name="Goeker M."/>
        </authorList>
    </citation>
    <scope>NUCLEOTIDE SEQUENCE [LARGE SCALE GENOMIC DNA]</scope>
    <source>
        <strain evidence="8 11">DSM 100021</strain>
    </source>
</reference>
<comment type="subcellular location">
    <subcellularLocation>
        <location evidence="1">Cell envelope</location>
    </subcellularLocation>
</comment>
<dbReference type="CDD" id="cd03010">
    <property type="entry name" value="TlpA_like_DsbE"/>
    <property type="match status" value="1"/>
</dbReference>
<dbReference type="EMBL" id="MKIN01000023">
    <property type="protein sequence ID" value="OLP48560.1"/>
    <property type="molecule type" value="Genomic_DNA"/>
</dbReference>
<evidence type="ECO:0000313" key="10">
    <source>
        <dbReference type="Proteomes" id="UP000185598"/>
    </source>
</evidence>
<evidence type="ECO:0000256" key="1">
    <source>
        <dbReference type="ARBA" id="ARBA00004196"/>
    </source>
</evidence>
<protein>
    <submittedName>
        <fullName evidence="8 9">Thiol:disulfide interchange protein</fullName>
    </submittedName>
</protein>
<dbReference type="Proteomes" id="UP000544107">
    <property type="component" value="Unassembled WGS sequence"/>
</dbReference>
<keyword evidence="6" id="KW-0812">Transmembrane</keyword>
<feature type="transmembrane region" description="Helical" evidence="6">
    <location>
        <begin position="21"/>
        <end position="43"/>
    </location>
</feature>
<dbReference type="RefSeq" id="WP_075615873.1">
    <property type="nucleotide sequence ID" value="NZ_JACIED010000004.1"/>
</dbReference>
<evidence type="ECO:0000259" key="7">
    <source>
        <dbReference type="PROSITE" id="PS51352"/>
    </source>
</evidence>
<keyword evidence="3" id="KW-0201">Cytochrome c-type biogenesis</keyword>
<dbReference type="AlphaFoldDB" id="A0A1Q9A1S8"/>
<keyword evidence="5" id="KW-0676">Redox-active center</keyword>
<keyword evidence="6" id="KW-1133">Transmembrane helix</keyword>
<accession>A0A1Q9A1S8</accession>
<comment type="similarity">
    <text evidence="2">Belongs to the thioredoxin family. DsbE subfamily.</text>
</comment>
<sequence length="212" mass="22537">MHDEASSTTGETTSKRGLSRYLLAALPLAVFALIAGTAGKMLYDQDVNGKNVSDIPSALIGTKAPTLDLPPLEGANLPALTSSAIAGKLTLVNVFASWCVPCRDEHPLLKQLSNDPRIQIVAINYKDKSDNALRFLGELGNPYKAIGIDPNGKAAIDWGVYGIPESYLVAPDGTIVYKRVGPFDAQSIEQGLYPAIQKTLAVKDPIVPPAKP</sequence>
<dbReference type="SUPFAM" id="SSF52833">
    <property type="entry name" value="Thioredoxin-like"/>
    <property type="match status" value="1"/>
</dbReference>
<dbReference type="PROSITE" id="PS51352">
    <property type="entry name" value="THIOREDOXIN_2"/>
    <property type="match status" value="1"/>
</dbReference>
<dbReference type="OrthoDB" id="9799347at2"/>
<dbReference type="PROSITE" id="PS00194">
    <property type="entry name" value="THIOREDOXIN_1"/>
    <property type="match status" value="1"/>
</dbReference>
<dbReference type="GO" id="GO:0030288">
    <property type="term" value="C:outer membrane-bounded periplasmic space"/>
    <property type="evidence" value="ECO:0007669"/>
    <property type="project" value="InterPro"/>
</dbReference>
<reference evidence="9 10" key="1">
    <citation type="submission" date="2016-09" db="EMBL/GenBank/DDBJ databases">
        <title>Rhizobium oryziradicis sp. nov., isolated from the root of rice.</title>
        <authorList>
            <person name="Zhao J."/>
            <person name="Zhang X."/>
        </authorList>
    </citation>
    <scope>NUCLEOTIDE SEQUENCE [LARGE SCALE GENOMIC DNA]</scope>
    <source>
        <strain evidence="9 10">14971</strain>
    </source>
</reference>
<dbReference type="Gene3D" id="3.40.30.10">
    <property type="entry name" value="Glutaredoxin"/>
    <property type="match status" value="1"/>
</dbReference>
<dbReference type="PANTHER" id="PTHR42852">
    <property type="entry name" value="THIOL:DISULFIDE INTERCHANGE PROTEIN DSBE"/>
    <property type="match status" value="1"/>
</dbReference>
<name>A0A1Q9A1S8_9HYPH</name>
<dbReference type="STRING" id="887144.BJF91_00985"/>
<evidence type="ECO:0000256" key="5">
    <source>
        <dbReference type="ARBA" id="ARBA00023284"/>
    </source>
</evidence>
<comment type="caution">
    <text evidence="9">The sequence shown here is derived from an EMBL/GenBank/DDBJ whole genome shotgun (WGS) entry which is preliminary data.</text>
</comment>
<dbReference type="GO" id="GO:0017004">
    <property type="term" value="P:cytochrome complex assembly"/>
    <property type="evidence" value="ECO:0007669"/>
    <property type="project" value="UniProtKB-KW"/>
</dbReference>
<organism evidence="9 10">
    <name type="scientific">Allorhizobium taibaishanense</name>
    <dbReference type="NCBI Taxonomy" id="887144"/>
    <lineage>
        <taxon>Bacteria</taxon>
        <taxon>Pseudomonadati</taxon>
        <taxon>Pseudomonadota</taxon>
        <taxon>Alphaproteobacteria</taxon>
        <taxon>Hyphomicrobiales</taxon>
        <taxon>Rhizobiaceae</taxon>
        <taxon>Rhizobium/Agrobacterium group</taxon>
        <taxon>Allorhizobium</taxon>
    </lineage>
</organism>
<evidence type="ECO:0000256" key="6">
    <source>
        <dbReference type="SAM" id="Phobius"/>
    </source>
</evidence>
<evidence type="ECO:0000256" key="4">
    <source>
        <dbReference type="ARBA" id="ARBA00023157"/>
    </source>
</evidence>
<dbReference type="InterPro" id="IPR004799">
    <property type="entry name" value="Periplasmic_diS_OxRdtase_DsbE"/>
</dbReference>
<dbReference type="PANTHER" id="PTHR42852:SF6">
    <property type="entry name" value="THIOL:DISULFIDE INTERCHANGE PROTEIN DSBE"/>
    <property type="match status" value="1"/>
</dbReference>
<dbReference type="EMBL" id="JACIED010000004">
    <property type="protein sequence ID" value="MBB4009153.1"/>
    <property type="molecule type" value="Genomic_DNA"/>
</dbReference>
<keyword evidence="6" id="KW-0472">Membrane</keyword>
<keyword evidence="4" id="KW-1015">Disulfide bond</keyword>
<dbReference type="InterPro" id="IPR050553">
    <property type="entry name" value="Thioredoxin_ResA/DsbE_sf"/>
</dbReference>
<evidence type="ECO:0000313" key="11">
    <source>
        <dbReference type="Proteomes" id="UP000544107"/>
    </source>
</evidence>
<evidence type="ECO:0000313" key="8">
    <source>
        <dbReference type="EMBL" id="MBB4009153.1"/>
    </source>
</evidence>
<dbReference type="NCBIfam" id="TIGR00385">
    <property type="entry name" value="dsbE"/>
    <property type="match status" value="1"/>
</dbReference>
<feature type="domain" description="Thioredoxin" evidence="7">
    <location>
        <begin position="58"/>
        <end position="197"/>
    </location>
</feature>
<dbReference type="Proteomes" id="UP000185598">
    <property type="component" value="Unassembled WGS sequence"/>
</dbReference>
<evidence type="ECO:0000313" key="9">
    <source>
        <dbReference type="EMBL" id="OLP48560.1"/>
    </source>
</evidence>